<feature type="compositionally biased region" description="Polar residues" evidence="1">
    <location>
        <begin position="367"/>
        <end position="379"/>
    </location>
</feature>
<feature type="compositionally biased region" description="Low complexity" evidence="1">
    <location>
        <begin position="278"/>
        <end position="295"/>
    </location>
</feature>
<dbReference type="Proteomes" id="UP001233271">
    <property type="component" value="Chromosome 3"/>
</dbReference>
<dbReference type="RefSeq" id="XP_060455544.1">
    <property type="nucleotide sequence ID" value="XM_060598784.1"/>
</dbReference>
<protein>
    <submittedName>
        <fullName evidence="2">Uncharacterized protein</fullName>
    </submittedName>
</protein>
<feature type="region of interest" description="Disordered" evidence="1">
    <location>
        <begin position="86"/>
        <end position="111"/>
    </location>
</feature>
<gene>
    <name evidence="2" type="ORF">CcaverHIS019_0303490</name>
</gene>
<dbReference type="EMBL" id="AP028214">
    <property type="protein sequence ID" value="BEI90279.1"/>
    <property type="molecule type" value="Genomic_DNA"/>
</dbReference>
<dbReference type="AlphaFoldDB" id="A0AA48I2Z6"/>
<name>A0AA48I2Z6_9TREE</name>
<feature type="compositionally biased region" description="Acidic residues" evidence="1">
    <location>
        <begin position="8"/>
        <end position="18"/>
    </location>
</feature>
<reference evidence="2" key="1">
    <citation type="journal article" date="2023" name="BMC Genomics">
        <title>Chromosome-level genome assemblies of Cutaneotrichosporon spp. (Trichosporonales, Basidiomycota) reveal imbalanced evolution between nucleotide sequences and chromosome synteny.</title>
        <authorList>
            <person name="Kobayashi Y."/>
            <person name="Kayamori A."/>
            <person name="Aoki K."/>
            <person name="Shiwa Y."/>
            <person name="Matsutani M."/>
            <person name="Fujita N."/>
            <person name="Sugita T."/>
            <person name="Iwasaki W."/>
            <person name="Tanaka N."/>
            <person name="Takashima M."/>
        </authorList>
    </citation>
    <scope>NUCLEOTIDE SEQUENCE</scope>
    <source>
        <strain evidence="2">HIS019</strain>
    </source>
</reference>
<feature type="region of interest" description="Disordered" evidence="1">
    <location>
        <begin position="1"/>
        <end position="64"/>
    </location>
</feature>
<feature type="region of interest" description="Disordered" evidence="1">
    <location>
        <begin position="264"/>
        <end position="316"/>
    </location>
</feature>
<keyword evidence="3" id="KW-1185">Reference proteome</keyword>
<dbReference type="GeneID" id="85494149"/>
<feature type="region of interest" description="Disordered" evidence="1">
    <location>
        <begin position="366"/>
        <end position="425"/>
    </location>
</feature>
<evidence type="ECO:0000313" key="2">
    <source>
        <dbReference type="EMBL" id="BEI90279.1"/>
    </source>
</evidence>
<sequence>MPRHVLVDDSDSDSDEPIALDSPPVSLRRTRSASSQPLSGRAGPSRSSKRRVKKQKTPDEDDEVVFVREEKVRQLTSRFAFAGARPLRKTTSTASSASVPTASLGSTSSASTTIATPFLSSTPRQPLPVPEWLPKTAILKELPKCVLCQRDFKKAESGAARWRHVSTCLPPAFRPPNLPPDLEVLISTALEGPVQELTLLRRRTNAAAAADDLLSSFPDLVPKPKRVLRNTTVRASYSREGWSDEVDLRVVEVVGVSPMRQSRYLSRSVTPDPEATQLSPAHSLSSSPLLSTQPLGESSLSTEYSRPPRTRSAMSNLLPQAPPLIGLSQAMRYSFAEEEATQTQRAHIALSQYTSEVGLEAGDGFHFSSQRPCEASSSPPQTPPARRTFQGGGYSQPFRHGVGPQPAGSRPRHTAGGLDPERRRRLAEAVEAGVEEARQRRREAIAAAIGQR</sequence>
<evidence type="ECO:0000313" key="3">
    <source>
        <dbReference type="Proteomes" id="UP001233271"/>
    </source>
</evidence>
<organism evidence="2 3">
    <name type="scientific">Cutaneotrichosporon cavernicola</name>
    <dbReference type="NCBI Taxonomy" id="279322"/>
    <lineage>
        <taxon>Eukaryota</taxon>
        <taxon>Fungi</taxon>
        <taxon>Dikarya</taxon>
        <taxon>Basidiomycota</taxon>
        <taxon>Agaricomycotina</taxon>
        <taxon>Tremellomycetes</taxon>
        <taxon>Trichosporonales</taxon>
        <taxon>Trichosporonaceae</taxon>
        <taxon>Cutaneotrichosporon</taxon>
    </lineage>
</organism>
<feature type="compositionally biased region" description="Low complexity" evidence="1">
    <location>
        <begin position="90"/>
        <end position="111"/>
    </location>
</feature>
<accession>A0AA48I2Z6</accession>
<evidence type="ECO:0000256" key="1">
    <source>
        <dbReference type="SAM" id="MobiDB-lite"/>
    </source>
</evidence>
<dbReference type="KEGG" id="ccac:CcaHIS019_0303490"/>
<proteinExistence type="predicted"/>